<feature type="region of interest" description="Disordered" evidence="1">
    <location>
        <begin position="1"/>
        <end position="29"/>
    </location>
</feature>
<gene>
    <name evidence="2" type="ORF">C6P45_001692</name>
</gene>
<dbReference type="GO" id="GO:0019901">
    <property type="term" value="F:protein kinase binding"/>
    <property type="evidence" value="ECO:0007669"/>
    <property type="project" value="InterPro"/>
</dbReference>
<feature type="compositionally biased region" description="Low complexity" evidence="1">
    <location>
        <begin position="72"/>
        <end position="103"/>
    </location>
</feature>
<feature type="region of interest" description="Disordered" evidence="1">
    <location>
        <begin position="35"/>
        <end position="54"/>
    </location>
</feature>
<dbReference type="Pfam" id="PF08613">
    <property type="entry name" value="Cyclin"/>
    <property type="match status" value="2"/>
</dbReference>
<sequence length="444" mass="50373">MSSIISSTTSIRNTPTQFSYDSETVNQNNANTTNVINSTANHRNNNDRQHSNTSVEAINGTTSVVTTKISTDDTLSSSPSSSYTSNNYTNSNNTNVQVSTNISGIRSNDNNNKKITVIQTPKKEQEKETISPTQVKWGSEQIIKDDNLTKENANSNDNNNNNNNNNNNSNNNNIDEKSDTIEPDFDYKFDSQKIVTLSTDKLIQMLTALLEKIINSNDRLNHNNGSSLDLINNNDPETNSLINSIVSFKGKHVPQIGLEQYFHRIQKYCPTTNDVFLSLLIYFDRISKKCNSKLQDAIITNEKQEEPSDHEQNHLDNNSLVETEDKELLRNGEKCIEDHVPTTTNDTDNNQQQTFVMDSYNIHRLIIAGITVSTKFFSDFFYSNSRYARVGGISLKEMNHLELQFLVLCDFEMLISVEEMERYANLLYRFWDSDNNNNASSNTD</sequence>
<evidence type="ECO:0000313" key="2">
    <source>
        <dbReference type="EMBL" id="KAG0660088.1"/>
    </source>
</evidence>
<dbReference type="Gene3D" id="1.10.472.10">
    <property type="entry name" value="Cyclin-like"/>
    <property type="match status" value="1"/>
</dbReference>
<evidence type="ECO:0000256" key="1">
    <source>
        <dbReference type="SAM" id="MobiDB-lite"/>
    </source>
</evidence>
<dbReference type="PANTHER" id="PTHR15615:SF94">
    <property type="entry name" value="PHO85 CYCLIN-6-RELATED"/>
    <property type="match status" value="1"/>
</dbReference>
<dbReference type="GO" id="GO:0000307">
    <property type="term" value="C:cyclin-dependent protein kinase holoenzyme complex"/>
    <property type="evidence" value="ECO:0007669"/>
    <property type="project" value="UniProtKB-ARBA"/>
</dbReference>
<dbReference type="GO" id="GO:0005634">
    <property type="term" value="C:nucleus"/>
    <property type="evidence" value="ECO:0007669"/>
    <property type="project" value="TreeGrafter"/>
</dbReference>
<dbReference type="CDD" id="cd20558">
    <property type="entry name" value="CYCLIN_ScPCL7-like"/>
    <property type="match status" value="1"/>
</dbReference>
<feature type="compositionally biased region" description="Low complexity" evidence="1">
    <location>
        <begin position="1"/>
        <end position="11"/>
    </location>
</feature>
<evidence type="ECO:0000313" key="3">
    <source>
        <dbReference type="Proteomes" id="UP000750334"/>
    </source>
</evidence>
<organism evidence="2 3">
    <name type="scientific">Maudiozyma exigua</name>
    <name type="common">Yeast</name>
    <name type="synonym">Kazachstania exigua</name>
    <dbReference type="NCBI Taxonomy" id="34358"/>
    <lineage>
        <taxon>Eukaryota</taxon>
        <taxon>Fungi</taxon>
        <taxon>Dikarya</taxon>
        <taxon>Ascomycota</taxon>
        <taxon>Saccharomycotina</taxon>
        <taxon>Saccharomycetes</taxon>
        <taxon>Saccharomycetales</taxon>
        <taxon>Saccharomycetaceae</taxon>
        <taxon>Maudiozyma</taxon>
    </lineage>
</organism>
<dbReference type="InterPro" id="IPR013922">
    <property type="entry name" value="Cyclin_PHO80-like"/>
</dbReference>
<dbReference type="OrthoDB" id="1060854at2759"/>
<comment type="caution">
    <text evidence="2">The sequence shown here is derived from an EMBL/GenBank/DDBJ whole genome shotgun (WGS) entry which is preliminary data.</text>
</comment>
<dbReference type="EMBL" id="PUHR01000181">
    <property type="protein sequence ID" value="KAG0660088.1"/>
    <property type="molecule type" value="Genomic_DNA"/>
</dbReference>
<feature type="compositionally biased region" description="Polar residues" evidence="1">
    <location>
        <begin position="12"/>
        <end position="23"/>
    </location>
</feature>
<proteinExistence type="predicted"/>
<evidence type="ECO:0008006" key="4">
    <source>
        <dbReference type="Google" id="ProtNLM"/>
    </source>
</evidence>
<feature type="compositionally biased region" description="Polar residues" evidence="1">
    <location>
        <begin position="104"/>
        <end position="119"/>
    </location>
</feature>
<feature type="region of interest" description="Disordered" evidence="1">
    <location>
        <begin position="70"/>
        <end position="179"/>
    </location>
</feature>
<name>A0A9P6W1P0_MAUEX</name>
<dbReference type="GO" id="GO:0016538">
    <property type="term" value="F:cyclin-dependent protein serine/threonine kinase regulator activity"/>
    <property type="evidence" value="ECO:0007669"/>
    <property type="project" value="TreeGrafter"/>
</dbReference>
<dbReference type="AlphaFoldDB" id="A0A9P6W1P0"/>
<dbReference type="Proteomes" id="UP000750334">
    <property type="component" value="Unassembled WGS sequence"/>
</dbReference>
<feature type="compositionally biased region" description="Low complexity" evidence="1">
    <location>
        <begin position="152"/>
        <end position="173"/>
    </location>
</feature>
<dbReference type="PANTHER" id="PTHR15615">
    <property type="match status" value="1"/>
</dbReference>
<keyword evidence="3" id="KW-1185">Reference proteome</keyword>
<reference evidence="2 3" key="1">
    <citation type="submission" date="2020-11" db="EMBL/GenBank/DDBJ databases">
        <title>Kefir isolates.</title>
        <authorList>
            <person name="Marcisauskas S."/>
            <person name="Kim Y."/>
            <person name="Blasche S."/>
        </authorList>
    </citation>
    <scope>NUCLEOTIDE SEQUENCE [LARGE SCALE GENOMIC DNA]</scope>
    <source>
        <strain evidence="2 3">OG2</strain>
    </source>
</reference>
<accession>A0A9P6W1P0</accession>
<protein>
    <recommendedName>
        <fullName evidence="4">Cyclin-domain-containing protein</fullName>
    </recommendedName>
</protein>